<keyword evidence="2" id="KW-1185">Reference proteome</keyword>
<accession>S0F849</accession>
<dbReference type="EMBL" id="ACBW01000130">
    <property type="protein sequence ID" value="EEF76290.1"/>
    <property type="molecule type" value="Genomic_DNA"/>
</dbReference>
<sequence>MGFASGVKLLEFSGSFQELSGFSQIPHGTKTHRSGSAGTARGCTNTPDECSHLHGCFLFVGGIWFL</sequence>
<dbReference type="AlphaFoldDB" id="S0F849"/>
<name>S0F849_9BACT</name>
<proteinExistence type="predicted"/>
<dbReference type="HOGENOM" id="CLU_2822016_0_0_10"/>
<gene>
    <name evidence="1" type="ORF">BACCOPRO_01790</name>
</gene>
<dbReference type="Proteomes" id="UP000014073">
    <property type="component" value="Unassembled WGS sequence"/>
</dbReference>
<organism evidence="1 2">
    <name type="scientific">Phocaeicola coprophilus DSM 18228 = JCM 13818</name>
    <dbReference type="NCBI Taxonomy" id="547042"/>
    <lineage>
        <taxon>Bacteria</taxon>
        <taxon>Pseudomonadati</taxon>
        <taxon>Bacteroidota</taxon>
        <taxon>Bacteroidia</taxon>
        <taxon>Bacteroidales</taxon>
        <taxon>Bacteroidaceae</taxon>
        <taxon>Phocaeicola</taxon>
    </lineage>
</organism>
<comment type="caution">
    <text evidence="1">The sequence shown here is derived from an EMBL/GenBank/DDBJ whole genome shotgun (WGS) entry which is preliminary data.</text>
</comment>
<dbReference type="STRING" id="547042.BACCOPRO_01790"/>
<evidence type="ECO:0000313" key="2">
    <source>
        <dbReference type="Proteomes" id="UP000014073"/>
    </source>
</evidence>
<reference evidence="1 2" key="1">
    <citation type="submission" date="2008-12" db="EMBL/GenBank/DDBJ databases">
        <authorList>
            <person name="Fulton L."/>
            <person name="Clifton S."/>
            <person name="Fulton B."/>
            <person name="Xu J."/>
            <person name="Minx P."/>
            <person name="Pepin K.H."/>
            <person name="Johnson M."/>
            <person name="Bhonagiri V."/>
            <person name="Nash W.E."/>
            <person name="Mardis E.R."/>
            <person name="Wilson R.K."/>
        </authorList>
    </citation>
    <scope>NUCLEOTIDE SEQUENCE [LARGE SCALE GENOMIC DNA]</scope>
    <source>
        <strain evidence="1 2">DSM 18228</strain>
    </source>
</reference>
<evidence type="ECO:0000313" key="1">
    <source>
        <dbReference type="EMBL" id="EEF76290.1"/>
    </source>
</evidence>
<protein>
    <submittedName>
        <fullName evidence="1">Uncharacterized protein</fullName>
    </submittedName>
</protein>